<proteinExistence type="predicted"/>
<evidence type="ECO:0000313" key="2">
    <source>
        <dbReference type="EMBL" id="MDY0743288.1"/>
    </source>
</evidence>
<name>A0ABU5DAH8_9BURK</name>
<dbReference type="Proteomes" id="UP001285263">
    <property type="component" value="Unassembled WGS sequence"/>
</dbReference>
<accession>A0ABU5DAH8</accession>
<keyword evidence="3" id="KW-1185">Reference proteome</keyword>
<dbReference type="Pfam" id="PF13665">
    <property type="entry name" value="Tox-PAAR-like"/>
    <property type="match status" value="1"/>
</dbReference>
<gene>
    <name evidence="2" type="ORF">SNE35_02165</name>
</gene>
<evidence type="ECO:0000256" key="1">
    <source>
        <dbReference type="SAM" id="MobiDB-lite"/>
    </source>
</evidence>
<dbReference type="RefSeq" id="WP_320421153.1">
    <property type="nucleotide sequence ID" value="NZ_JAXCLA010000001.1"/>
</dbReference>
<comment type="caution">
    <text evidence="2">The sequence shown here is derived from an EMBL/GenBank/DDBJ whole genome shotgun (WGS) entry which is preliminary data.</text>
</comment>
<sequence length="310" mass="33227">MLSVKVNGTSFGLVHKGSMHLAKSTAPDVCKTPSPGGPIPIPYPVIISLASDLANGTTTVKADGGNMIAVKDCEYARCSGDEAGSAGGVVSSTFMKEAKFILYSFDVKMDGKNACRLGDKMTMNHQNTFCMMGTTPTSVQAAKYEVDVDCQKLKSLDPAPPQPNGCATKELCAKIQKFNASKGKKKLKLSPSNDRSPLNNAYRAGKNRFANSFNRMVREHQAAGKPGKPPGSSKYFTHACRHEAWDGNEVSRQEMNPDHVKDAALGGSLKEKNLLWMHAEANQELGRNMGGYSPSEHPGGIKAPKDCNCG</sequence>
<protein>
    <submittedName>
        <fullName evidence="2">DUF4150 domain-containing protein</fullName>
    </submittedName>
</protein>
<organism evidence="2 3">
    <name type="scientific">Roseateles agri</name>
    <dbReference type="NCBI Taxonomy" id="3098619"/>
    <lineage>
        <taxon>Bacteria</taxon>
        <taxon>Pseudomonadati</taxon>
        <taxon>Pseudomonadota</taxon>
        <taxon>Betaproteobacteria</taxon>
        <taxon>Burkholderiales</taxon>
        <taxon>Sphaerotilaceae</taxon>
        <taxon>Roseateles</taxon>
    </lineage>
</organism>
<feature type="region of interest" description="Disordered" evidence="1">
    <location>
        <begin position="183"/>
        <end position="205"/>
    </location>
</feature>
<dbReference type="EMBL" id="JAXCLA010000001">
    <property type="protein sequence ID" value="MDY0743288.1"/>
    <property type="molecule type" value="Genomic_DNA"/>
</dbReference>
<reference evidence="2 3" key="1">
    <citation type="submission" date="2023-11" db="EMBL/GenBank/DDBJ databases">
        <title>Paucibacter sp. nov., isolated from fresh soil in Korea.</title>
        <authorList>
            <person name="Le N.T.T."/>
        </authorList>
    </citation>
    <scope>NUCLEOTIDE SEQUENCE [LARGE SCALE GENOMIC DNA]</scope>
    <source>
        <strain evidence="2 3">R3-3</strain>
    </source>
</reference>
<evidence type="ECO:0000313" key="3">
    <source>
        <dbReference type="Proteomes" id="UP001285263"/>
    </source>
</evidence>